<reference evidence="2" key="1">
    <citation type="journal article" date="2019" name="PLoS Negl. Trop. Dis.">
        <title>Revisiting the worldwide diversity of Leptospira species in the environment.</title>
        <authorList>
            <person name="Vincent A.T."/>
            <person name="Schiettekatte O."/>
            <person name="Bourhy P."/>
            <person name="Veyrier F.J."/>
            <person name="Picardeau M."/>
        </authorList>
    </citation>
    <scope>NUCLEOTIDE SEQUENCE [LARGE SCALE GENOMIC DNA]</scope>
    <source>
        <strain evidence="2">201601298</strain>
    </source>
</reference>
<organism evidence="1 2">
    <name type="scientific">Leptospira mtsangambouensis</name>
    <dbReference type="NCBI Taxonomy" id="2484912"/>
    <lineage>
        <taxon>Bacteria</taxon>
        <taxon>Pseudomonadati</taxon>
        <taxon>Spirochaetota</taxon>
        <taxon>Spirochaetia</taxon>
        <taxon>Leptospirales</taxon>
        <taxon>Leptospiraceae</taxon>
        <taxon>Leptospira</taxon>
    </lineage>
</organism>
<dbReference type="EMBL" id="RQHK01000011">
    <property type="protein sequence ID" value="TGM74408.1"/>
    <property type="molecule type" value="Genomic_DNA"/>
</dbReference>
<gene>
    <name evidence="1" type="ORF">EHR01_10645</name>
</gene>
<comment type="caution">
    <text evidence="1">The sequence shown here is derived from an EMBL/GenBank/DDBJ whole genome shotgun (WGS) entry which is preliminary data.</text>
</comment>
<evidence type="ECO:0000313" key="2">
    <source>
        <dbReference type="Proteomes" id="UP000297940"/>
    </source>
</evidence>
<protein>
    <recommendedName>
        <fullName evidence="3">Lipoprotein</fullName>
    </recommendedName>
</protein>
<dbReference type="RefSeq" id="WP_167482949.1">
    <property type="nucleotide sequence ID" value="NZ_RQHK01000011.1"/>
</dbReference>
<evidence type="ECO:0008006" key="3">
    <source>
        <dbReference type="Google" id="ProtNLM"/>
    </source>
</evidence>
<dbReference type="Proteomes" id="UP000297940">
    <property type="component" value="Unassembled WGS sequence"/>
</dbReference>
<evidence type="ECO:0000313" key="1">
    <source>
        <dbReference type="EMBL" id="TGM74408.1"/>
    </source>
</evidence>
<proteinExistence type="predicted"/>
<sequence>MRHFSNYIKKIKNERILEIGDYENLNIIPFLVSAEISIQLAYRLKQIKQNNTILFNGNFMLKRLFLASLFLFSSCITPWNGYKNVEKNEYRQGILVIRETPLYEYPIENKKYQIAKCKEGALFEVDDSYFNKDLIIHDEIATSYYKVKCENKDGFLPYLGSYSFLNVLKANSAKELSNVDVNSFKTLSIFQEKISGEPYLTDTKLSFVIYGDFDYLKSARVWLDISDNSDTIYKEQYRITKVNSDYTEFTLVSKKNVTIKISRIDERNSKISGVPLLKDSKETIVKRYNIIKDWNSYLSP</sequence>
<name>A0ABY2NYZ1_9LEPT</name>
<keyword evidence="2" id="KW-1185">Reference proteome</keyword>
<accession>A0ABY2NYZ1</accession>